<dbReference type="Proteomes" id="UP001500238">
    <property type="component" value="Unassembled WGS sequence"/>
</dbReference>
<protein>
    <recommendedName>
        <fullName evidence="2">Anti-sigma factor NepR domain-containing protein</fullName>
    </recommendedName>
</protein>
<dbReference type="InterPro" id="IPR041649">
    <property type="entry name" value="NepR"/>
</dbReference>
<accession>A0ABP3T710</accession>
<evidence type="ECO:0000256" key="1">
    <source>
        <dbReference type="SAM" id="MobiDB-lite"/>
    </source>
</evidence>
<evidence type="ECO:0000259" key="2">
    <source>
        <dbReference type="Pfam" id="PF18557"/>
    </source>
</evidence>
<sequence length="63" mass="6912">MPGHQGDMLELPSDKVTKTSSKKSPAKVQSKDRDMGAALRSAYQRTVDENVPDDLLDLLNKLA</sequence>
<dbReference type="EMBL" id="BAAAES010000008">
    <property type="protein sequence ID" value="GAA0668387.1"/>
    <property type="molecule type" value="Genomic_DNA"/>
</dbReference>
<keyword evidence="4" id="KW-1185">Reference proteome</keyword>
<gene>
    <name evidence="3" type="ORF">GCM10009102_18310</name>
</gene>
<feature type="domain" description="Anti-sigma factor NepR" evidence="2">
    <location>
        <begin position="35"/>
        <end position="62"/>
    </location>
</feature>
<dbReference type="RefSeq" id="WP_243848141.1">
    <property type="nucleotide sequence ID" value="NZ_JAASQQ010000001.1"/>
</dbReference>
<evidence type="ECO:0000313" key="3">
    <source>
        <dbReference type="EMBL" id="GAA0668387.1"/>
    </source>
</evidence>
<evidence type="ECO:0000313" key="4">
    <source>
        <dbReference type="Proteomes" id="UP001500238"/>
    </source>
</evidence>
<comment type="caution">
    <text evidence="3">The sequence shown here is derived from an EMBL/GenBank/DDBJ whole genome shotgun (WGS) entry which is preliminary data.</text>
</comment>
<dbReference type="Pfam" id="PF18557">
    <property type="entry name" value="NepR"/>
    <property type="match status" value="1"/>
</dbReference>
<feature type="region of interest" description="Disordered" evidence="1">
    <location>
        <begin position="1"/>
        <end position="36"/>
    </location>
</feature>
<organism evidence="3 4">
    <name type="scientific">Sphingomonas insulae</name>
    <dbReference type="NCBI Taxonomy" id="424800"/>
    <lineage>
        <taxon>Bacteria</taxon>
        <taxon>Pseudomonadati</taxon>
        <taxon>Pseudomonadota</taxon>
        <taxon>Alphaproteobacteria</taxon>
        <taxon>Sphingomonadales</taxon>
        <taxon>Sphingomonadaceae</taxon>
        <taxon>Sphingomonas</taxon>
    </lineage>
</organism>
<reference evidence="4" key="1">
    <citation type="journal article" date="2019" name="Int. J. Syst. Evol. Microbiol.">
        <title>The Global Catalogue of Microorganisms (GCM) 10K type strain sequencing project: providing services to taxonomists for standard genome sequencing and annotation.</title>
        <authorList>
            <consortium name="The Broad Institute Genomics Platform"/>
            <consortium name="The Broad Institute Genome Sequencing Center for Infectious Disease"/>
            <person name="Wu L."/>
            <person name="Ma J."/>
        </authorList>
    </citation>
    <scope>NUCLEOTIDE SEQUENCE [LARGE SCALE GENOMIC DNA]</scope>
    <source>
        <strain evidence="4">JCM 14603</strain>
    </source>
</reference>
<proteinExistence type="predicted"/>
<name>A0ABP3T710_9SPHN</name>